<dbReference type="Pfam" id="PF08970">
    <property type="entry name" value="Sda"/>
    <property type="match status" value="1"/>
</dbReference>
<name>A0A927BUN8_9BACL</name>
<reference evidence="1" key="1">
    <citation type="submission" date="2020-09" db="EMBL/GenBank/DDBJ databases">
        <title>A novel bacterium of genus Paenibacillus, isolated from South China Sea.</title>
        <authorList>
            <person name="Huang H."/>
            <person name="Mo K."/>
            <person name="Hu Y."/>
        </authorList>
    </citation>
    <scope>NUCLEOTIDE SEQUENCE</scope>
    <source>
        <strain evidence="1">IB182496</strain>
    </source>
</reference>
<dbReference type="EMBL" id="JACXIZ010000017">
    <property type="protein sequence ID" value="MBD2845708.1"/>
    <property type="molecule type" value="Genomic_DNA"/>
</dbReference>
<dbReference type="InterPro" id="IPR015064">
    <property type="entry name" value="Sda"/>
</dbReference>
<keyword evidence="2" id="KW-1185">Reference proteome</keyword>
<dbReference type="SUPFAM" id="SSF100985">
    <property type="entry name" value="Sporulation inhibitor Sda"/>
    <property type="match status" value="1"/>
</dbReference>
<dbReference type="RefSeq" id="WP_190917713.1">
    <property type="nucleotide sequence ID" value="NZ_JACXIZ010000017.1"/>
</dbReference>
<proteinExistence type="predicted"/>
<protein>
    <submittedName>
        <fullName evidence="1">Sporulation histidine kinase inhibitor Sda</fullName>
    </submittedName>
</protein>
<sequence length="47" mass="5424">MHILSDDILVESYELALQLKLDPEFVQLLLDEMHRRSLSSEVNRVGA</sequence>
<dbReference type="Gene3D" id="1.10.287.1100">
    <property type="entry name" value="Sporulation inhibitor A"/>
    <property type="match status" value="1"/>
</dbReference>
<dbReference type="AlphaFoldDB" id="A0A927BUN8"/>
<evidence type="ECO:0000313" key="2">
    <source>
        <dbReference type="Proteomes" id="UP000621560"/>
    </source>
</evidence>
<accession>A0A927BUN8</accession>
<dbReference type="InterPro" id="IPR036916">
    <property type="entry name" value="Sda_sf"/>
</dbReference>
<dbReference type="Proteomes" id="UP000621560">
    <property type="component" value="Unassembled WGS sequence"/>
</dbReference>
<evidence type="ECO:0000313" key="1">
    <source>
        <dbReference type="EMBL" id="MBD2845708.1"/>
    </source>
</evidence>
<gene>
    <name evidence="1" type="primary">sda</name>
    <name evidence="1" type="ORF">IDH44_10950</name>
</gene>
<organism evidence="1 2">
    <name type="scientific">Paenibacillus sabuli</name>
    <dbReference type="NCBI Taxonomy" id="2772509"/>
    <lineage>
        <taxon>Bacteria</taxon>
        <taxon>Bacillati</taxon>
        <taxon>Bacillota</taxon>
        <taxon>Bacilli</taxon>
        <taxon>Bacillales</taxon>
        <taxon>Paenibacillaceae</taxon>
        <taxon>Paenibacillus</taxon>
    </lineage>
</organism>
<comment type="caution">
    <text evidence="1">The sequence shown here is derived from an EMBL/GenBank/DDBJ whole genome shotgun (WGS) entry which is preliminary data.</text>
</comment>